<sequence>MKVSFDCAPPRGRMPGALAPGLFAAFAVLLVVVIGPSSSSTAAVGEHGTGSRAHDPTPRWSWPVPLPHDVVRDFEAPAEKWSPGHRGIDVSAGPAAVVLAPDSGVVHFAGVVVDRPVLSLAHDGGVLSSFEPVVATVARGDPIQRGQPIGVLQPGHCSADTCLHLGARIDGEYVSPLLLLGDVRRAVLLPTRR</sequence>
<accession>A0ABN6Y5I7</accession>
<dbReference type="SUPFAM" id="SSF51261">
    <property type="entry name" value="Duplicated hybrid motif"/>
    <property type="match status" value="1"/>
</dbReference>
<proteinExistence type="predicted"/>
<evidence type="ECO:0000313" key="3">
    <source>
        <dbReference type="EMBL" id="BDZ51165.1"/>
    </source>
</evidence>
<dbReference type="Gene3D" id="2.70.70.10">
    <property type="entry name" value="Glucose Permease (Domain IIA)"/>
    <property type="match status" value="1"/>
</dbReference>
<evidence type="ECO:0000256" key="1">
    <source>
        <dbReference type="SAM" id="MobiDB-lite"/>
    </source>
</evidence>
<dbReference type="CDD" id="cd12797">
    <property type="entry name" value="M23_peptidase"/>
    <property type="match status" value="1"/>
</dbReference>
<dbReference type="Proteomes" id="UP001321486">
    <property type="component" value="Chromosome"/>
</dbReference>
<reference evidence="4" key="1">
    <citation type="journal article" date="2019" name="Int. J. Syst. Evol. Microbiol.">
        <title>The Global Catalogue of Microorganisms (GCM) 10K type strain sequencing project: providing services to taxonomists for standard genome sequencing and annotation.</title>
        <authorList>
            <consortium name="The Broad Institute Genomics Platform"/>
            <consortium name="The Broad Institute Genome Sequencing Center for Infectious Disease"/>
            <person name="Wu L."/>
            <person name="Ma J."/>
        </authorList>
    </citation>
    <scope>NUCLEOTIDE SEQUENCE [LARGE SCALE GENOMIC DNA]</scope>
    <source>
        <strain evidence="4">NBRC 108728</strain>
    </source>
</reference>
<gene>
    <name evidence="3" type="ORF">GCM10025867_34060</name>
</gene>
<dbReference type="EMBL" id="AP027732">
    <property type="protein sequence ID" value="BDZ51165.1"/>
    <property type="molecule type" value="Genomic_DNA"/>
</dbReference>
<dbReference type="RefSeq" id="WP_286343995.1">
    <property type="nucleotide sequence ID" value="NZ_AP027732.1"/>
</dbReference>
<name>A0ABN6Y5I7_9MICO</name>
<feature type="region of interest" description="Disordered" evidence="1">
    <location>
        <begin position="40"/>
        <end position="61"/>
    </location>
</feature>
<organism evidence="3 4">
    <name type="scientific">Frondihabitans sucicola</name>
    <dbReference type="NCBI Taxonomy" id="1268041"/>
    <lineage>
        <taxon>Bacteria</taxon>
        <taxon>Bacillati</taxon>
        <taxon>Actinomycetota</taxon>
        <taxon>Actinomycetes</taxon>
        <taxon>Micrococcales</taxon>
        <taxon>Microbacteriaceae</taxon>
        <taxon>Frondihabitans</taxon>
    </lineage>
</organism>
<keyword evidence="4" id="KW-1185">Reference proteome</keyword>
<dbReference type="Pfam" id="PF01551">
    <property type="entry name" value="Peptidase_M23"/>
    <property type="match status" value="1"/>
</dbReference>
<protein>
    <recommendedName>
        <fullName evidence="2">M23ase beta-sheet core domain-containing protein</fullName>
    </recommendedName>
</protein>
<dbReference type="InterPro" id="IPR016047">
    <property type="entry name" value="M23ase_b-sheet_dom"/>
</dbReference>
<evidence type="ECO:0000313" key="4">
    <source>
        <dbReference type="Proteomes" id="UP001321486"/>
    </source>
</evidence>
<evidence type="ECO:0000259" key="2">
    <source>
        <dbReference type="Pfam" id="PF01551"/>
    </source>
</evidence>
<feature type="domain" description="M23ase beta-sheet core" evidence="2">
    <location>
        <begin position="84"/>
        <end position="176"/>
    </location>
</feature>
<dbReference type="InterPro" id="IPR011055">
    <property type="entry name" value="Dup_hybrid_motif"/>
</dbReference>